<keyword evidence="1" id="KW-0732">Signal</keyword>
<reference evidence="2" key="1">
    <citation type="submission" date="2021-01" db="EMBL/GenBank/DDBJ databases">
        <title>Whole genome shotgun sequence of Rhizocola hellebori NBRC 109834.</title>
        <authorList>
            <person name="Komaki H."/>
            <person name="Tamura T."/>
        </authorList>
    </citation>
    <scope>NUCLEOTIDE SEQUENCE</scope>
    <source>
        <strain evidence="2">NBRC 109834</strain>
    </source>
</reference>
<dbReference type="EMBL" id="BONY01000008">
    <property type="protein sequence ID" value="GIH03535.1"/>
    <property type="molecule type" value="Genomic_DNA"/>
</dbReference>
<evidence type="ECO:0008006" key="4">
    <source>
        <dbReference type="Google" id="ProtNLM"/>
    </source>
</evidence>
<evidence type="ECO:0000313" key="3">
    <source>
        <dbReference type="Proteomes" id="UP000612899"/>
    </source>
</evidence>
<dbReference type="AlphaFoldDB" id="A0A8J3VEH2"/>
<accession>A0A8J3VEH2</accession>
<proteinExistence type="predicted"/>
<feature type="chain" id="PRO_5035271261" description="Secreted protein" evidence="1">
    <location>
        <begin position="23"/>
        <end position="172"/>
    </location>
</feature>
<dbReference type="Proteomes" id="UP000612899">
    <property type="component" value="Unassembled WGS sequence"/>
</dbReference>
<protein>
    <recommendedName>
        <fullName evidence="4">Secreted protein</fullName>
    </recommendedName>
</protein>
<name>A0A8J3VEH2_9ACTN</name>
<sequence length="172" mass="18403">MRRKLAAVLAIAITSVGVTVLAAAPASAAASIRCGTASYSVPEIDIEAGGQIIIVGYHQASYVGEYVASPGTYRFWHYTYQSNSSGLISYRGAAAVRCNSASEEMSDVDLNREVLAPNSSSLCGTTDFNSGSNHYTYLSTRSTEGDQFRYWGGYVKGRDGVFRRTPAAARCD</sequence>
<gene>
    <name evidence="2" type="ORF">Rhe02_16020</name>
</gene>
<keyword evidence="3" id="KW-1185">Reference proteome</keyword>
<feature type="signal peptide" evidence="1">
    <location>
        <begin position="1"/>
        <end position="22"/>
    </location>
</feature>
<comment type="caution">
    <text evidence="2">The sequence shown here is derived from an EMBL/GenBank/DDBJ whole genome shotgun (WGS) entry which is preliminary data.</text>
</comment>
<organism evidence="2 3">
    <name type="scientific">Rhizocola hellebori</name>
    <dbReference type="NCBI Taxonomy" id="1392758"/>
    <lineage>
        <taxon>Bacteria</taxon>
        <taxon>Bacillati</taxon>
        <taxon>Actinomycetota</taxon>
        <taxon>Actinomycetes</taxon>
        <taxon>Micromonosporales</taxon>
        <taxon>Micromonosporaceae</taxon>
        <taxon>Rhizocola</taxon>
    </lineage>
</organism>
<evidence type="ECO:0000256" key="1">
    <source>
        <dbReference type="SAM" id="SignalP"/>
    </source>
</evidence>
<evidence type="ECO:0000313" key="2">
    <source>
        <dbReference type="EMBL" id="GIH03535.1"/>
    </source>
</evidence>
<dbReference type="RefSeq" id="WP_203907447.1">
    <property type="nucleotide sequence ID" value="NZ_BONY01000008.1"/>
</dbReference>